<keyword evidence="2" id="KW-1185">Reference proteome</keyword>
<dbReference type="Proteomes" id="UP001186974">
    <property type="component" value="Unassembled WGS sequence"/>
</dbReference>
<feature type="non-terminal residue" evidence="1">
    <location>
        <position position="516"/>
    </location>
</feature>
<organism evidence="1 2">
    <name type="scientific">Coniosporium uncinatum</name>
    <dbReference type="NCBI Taxonomy" id="93489"/>
    <lineage>
        <taxon>Eukaryota</taxon>
        <taxon>Fungi</taxon>
        <taxon>Dikarya</taxon>
        <taxon>Ascomycota</taxon>
        <taxon>Pezizomycotina</taxon>
        <taxon>Dothideomycetes</taxon>
        <taxon>Dothideomycetes incertae sedis</taxon>
        <taxon>Coniosporium</taxon>
    </lineage>
</organism>
<accession>A0ACC3DL16</accession>
<protein>
    <submittedName>
        <fullName evidence="1">Uncharacterized protein</fullName>
    </submittedName>
</protein>
<gene>
    <name evidence="1" type="ORF">LTS18_010809</name>
</gene>
<name>A0ACC3DL16_9PEZI</name>
<evidence type="ECO:0000313" key="2">
    <source>
        <dbReference type="Proteomes" id="UP001186974"/>
    </source>
</evidence>
<sequence length="516" mass="55857">MLDSFEILSTSGVVLWSKTYVPIGANVVNSLIRDVFIEERSASAKSEGRGPKPTYRKDGYTLKWTTAKDLGLIFVAVYQSLLHLSWIDELLDNIRALFTGIYGVQLKKSSPTTLDTAKFDPYFDQQVQKLEKSGETVRSSRLEDSTSDVQLTPSSSGNSEADPDVDEPPPEPSMPSLRKQLHKPTLSDTTSADATPTLTPDASRPSSPAVNNHLLTAKNLGPGGRTSRRARKAASNTTSAAASSGDESPARRGGNNAKSGAKKMRRWDADGLADEDDGTTLDYSASSVGETDLLKADVEDVAQESWVKKTGKGEFILKDLDEEMDNIIAESRSKDTSNSAVASSGILNTGMSAISGMFRNVVGGKTLTKEDLAKPLKAMEEHLLKKNVAREAAVRLCDSVEQSLLGTKTSNFTSTDTTIRAAMENALTKILTPSSGLDLLRSIQAVRNNKTNPRPYVISIVGVNGVGKSTNLSKLAFFLLQNRYRVLVVAADTFRSGAVEQLRVHVRNLAELARRE</sequence>
<comment type="caution">
    <text evidence="1">The sequence shown here is derived from an EMBL/GenBank/DDBJ whole genome shotgun (WGS) entry which is preliminary data.</text>
</comment>
<evidence type="ECO:0000313" key="1">
    <source>
        <dbReference type="EMBL" id="KAK3077255.1"/>
    </source>
</evidence>
<reference evidence="1" key="1">
    <citation type="submission" date="2024-09" db="EMBL/GenBank/DDBJ databases">
        <title>Black Yeasts Isolated from many extreme environments.</title>
        <authorList>
            <person name="Coleine C."/>
            <person name="Stajich J.E."/>
            <person name="Selbmann L."/>
        </authorList>
    </citation>
    <scope>NUCLEOTIDE SEQUENCE</scope>
    <source>
        <strain evidence="1">CCFEE 5737</strain>
    </source>
</reference>
<dbReference type="EMBL" id="JAWDJW010003052">
    <property type="protein sequence ID" value="KAK3077255.1"/>
    <property type="molecule type" value="Genomic_DNA"/>
</dbReference>
<proteinExistence type="predicted"/>